<dbReference type="GO" id="GO:0003700">
    <property type="term" value="F:DNA-binding transcription factor activity"/>
    <property type="evidence" value="ECO:0007669"/>
    <property type="project" value="InterPro"/>
</dbReference>
<dbReference type="AlphaFoldDB" id="A0A345ZU43"/>
<evidence type="ECO:0000256" key="1">
    <source>
        <dbReference type="ARBA" id="ARBA00023015"/>
    </source>
</evidence>
<reference evidence="5 6" key="1">
    <citation type="submission" date="2018-07" db="EMBL/GenBank/DDBJ databases">
        <authorList>
            <person name="Quirk P.G."/>
            <person name="Krulwich T.A."/>
        </authorList>
    </citation>
    <scope>NUCLEOTIDE SEQUENCE [LARGE SCALE GENOMIC DNA]</scope>
    <source>
        <strain evidence="5 6">CC-BB4</strain>
    </source>
</reference>
<name>A0A345ZU43_9HYPH</name>
<sequence length="392" mass="44122">MRTSRMVCAACVVCATSRRNIAPIRHRVTQPRWMPQAFGKPGVSIGFQNAARRAKVDFHRSRQSKDSAMGKIVFSTDQFAGQLDDAHRFALWRDLYAAQYGLLDAARAEDRPFAAHLEFAQFGTIAAGWFDGALRRVRRTKHELRLDARDELFLFFNRGEHPVTVQQRGRETLVQPGMPALLNYYENGDCHFGEDHRWMAFTVSRSRLQALIRNVEDLVALPLDPRNEAMTHLRHYADFLHRAGAIDNDPALAEHVGQSLLDLIALALDSDRDTAALARSRGLRAARLRAVIAEIEAGFAEPGFSPGMVAHKLRLSLRYVQDLLHDTGAGFVERVTELRLQKARRMLGDPACDAMTIADIAYCCGFSEAPYFNRCFRKRFGGPPTSFRAAPR</sequence>
<keyword evidence="6" id="KW-1185">Reference proteome</keyword>
<feature type="domain" description="HTH araC/xylS-type" evidence="4">
    <location>
        <begin position="289"/>
        <end position="390"/>
    </location>
</feature>
<keyword evidence="2" id="KW-0238">DNA-binding</keyword>
<dbReference type="Gene3D" id="1.10.10.60">
    <property type="entry name" value="Homeodomain-like"/>
    <property type="match status" value="1"/>
</dbReference>
<dbReference type="InterPro" id="IPR009057">
    <property type="entry name" value="Homeodomain-like_sf"/>
</dbReference>
<dbReference type="SUPFAM" id="SSF46689">
    <property type="entry name" value="Homeodomain-like"/>
    <property type="match status" value="1"/>
</dbReference>
<dbReference type="InterPro" id="IPR018062">
    <property type="entry name" value="HTH_AraC-typ_CS"/>
</dbReference>
<dbReference type="GO" id="GO:0043565">
    <property type="term" value="F:sequence-specific DNA binding"/>
    <property type="evidence" value="ECO:0007669"/>
    <property type="project" value="InterPro"/>
</dbReference>
<dbReference type="PRINTS" id="PR00032">
    <property type="entry name" value="HTHARAC"/>
</dbReference>
<dbReference type="InterPro" id="IPR035418">
    <property type="entry name" value="AraC-bd_2"/>
</dbReference>
<dbReference type="InterPro" id="IPR020449">
    <property type="entry name" value="Tscrpt_reg_AraC-type_HTH"/>
</dbReference>
<dbReference type="OrthoDB" id="252470at2"/>
<evidence type="ECO:0000256" key="3">
    <source>
        <dbReference type="ARBA" id="ARBA00023163"/>
    </source>
</evidence>
<dbReference type="EMBL" id="CP031417">
    <property type="protein sequence ID" value="AXK80440.1"/>
    <property type="molecule type" value="Genomic_DNA"/>
</dbReference>
<evidence type="ECO:0000259" key="4">
    <source>
        <dbReference type="PROSITE" id="PS01124"/>
    </source>
</evidence>
<evidence type="ECO:0000313" key="5">
    <source>
        <dbReference type="EMBL" id="AXK80440.1"/>
    </source>
</evidence>
<gene>
    <name evidence="5" type="ORF">DW352_07880</name>
</gene>
<organism evidence="5 6">
    <name type="scientific">Pseudolabrys taiwanensis</name>
    <dbReference type="NCBI Taxonomy" id="331696"/>
    <lineage>
        <taxon>Bacteria</taxon>
        <taxon>Pseudomonadati</taxon>
        <taxon>Pseudomonadota</taxon>
        <taxon>Alphaproteobacteria</taxon>
        <taxon>Hyphomicrobiales</taxon>
        <taxon>Xanthobacteraceae</taxon>
        <taxon>Pseudolabrys</taxon>
    </lineage>
</organism>
<dbReference type="KEGG" id="ptaw:DW352_07880"/>
<dbReference type="InterPro" id="IPR018060">
    <property type="entry name" value="HTH_AraC"/>
</dbReference>
<dbReference type="PROSITE" id="PS01124">
    <property type="entry name" value="HTH_ARAC_FAMILY_2"/>
    <property type="match status" value="1"/>
</dbReference>
<keyword evidence="1" id="KW-0805">Transcription regulation</keyword>
<dbReference type="PROSITE" id="PS00041">
    <property type="entry name" value="HTH_ARAC_FAMILY_1"/>
    <property type="match status" value="1"/>
</dbReference>
<dbReference type="PANTHER" id="PTHR46796">
    <property type="entry name" value="HTH-TYPE TRANSCRIPTIONAL ACTIVATOR RHAS-RELATED"/>
    <property type="match status" value="1"/>
</dbReference>
<accession>A0A345ZU43</accession>
<proteinExistence type="predicted"/>
<evidence type="ECO:0000313" key="6">
    <source>
        <dbReference type="Proteomes" id="UP000254889"/>
    </source>
</evidence>
<keyword evidence="3" id="KW-0804">Transcription</keyword>
<dbReference type="PANTHER" id="PTHR46796:SF6">
    <property type="entry name" value="ARAC SUBFAMILY"/>
    <property type="match status" value="1"/>
</dbReference>
<protein>
    <submittedName>
        <fullName evidence="5">AraC family transcriptional regulator</fullName>
    </submittedName>
</protein>
<dbReference type="Pfam" id="PF14525">
    <property type="entry name" value="AraC_binding_2"/>
    <property type="match status" value="1"/>
</dbReference>
<dbReference type="SMART" id="SM00342">
    <property type="entry name" value="HTH_ARAC"/>
    <property type="match status" value="1"/>
</dbReference>
<evidence type="ECO:0000256" key="2">
    <source>
        <dbReference type="ARBA" id="ARBA00023125"/>
    </source>
</evidence>
<dbReference type="Pfam" id="PF12833">
    <property type="entry name" value="HTH_18"/>
    <property type="match status" value="1"/>
</dbReference>
<dbReference type="Proteomes" id="UP000254889">
    <property type="component" value="Chromosome"/>
</dbReference>
<dbReference type="InterPro" id="IPR050204">
    <property type="entry name" value="AraC_XylS_family_regulators"/>
</dbReference>